<gene>
    <name evidence="2" type="ORF">FIBRA_08094</name>
</gene>
<dbReference type="GeneID" id="24100769"/>
<evidence type="ECO:0000313" key="2">
    <source>
        <dbReference type="EMBL" id="CCM05858.1"/>
    </source>
</evidence>
<dbReference type="HOGENOM" id="CLU_880096_0_0_1"/>
<dbReference type="Proteomes" id="UP000006352">
    <property type="component" value="Unassembled WGS sequence"/>
</dbReference>
<feature type="compositionally biased region" description="Basic residues" evidence="1">
    <location>
        <begin position="178"/>
        <end position="193"/>
    </location>
</feature>
<feature type="compositionally biased region" description="Basic residues" evidence="1">
    <location>
        <begin position="261"/>
        <end position="285"/>
    </location>
</feature>
<feature type="region of interest" description="Disordered" evidence="1">
    <location>
        <begin position="165"/>
        <end position="304"/>
    </location>
</feature>
<protein>
    <submittedName>
        <fullName evidence="2">Uncharacterized protein</fullName>
    </submittedName>
</protein>
<dbReference type="RefSeq" id="XP_012185141.1">
    <property type="nucleotide sequence ID" value="XM_012329751.1"/>
</dbReference>
<feature type="compositionally biased region" description="Polar residues" evidence="1">
    <location>
        <begin position="293"/>
        <end position="304"/>
    </location>
</feature>
<accession>J4GGF6</accession>
<sequence>MSPNSPQHRRLRIPSAICSCDDILLLSALPSPLLSLLPLSLPDKGACRRPPSPSPTLRAEQQCQSQFSLPDTALPILTLYPLSLVRHIPDACTPRVVSVRKSETISSLAKVGHDTSLSISVLSGDRLATLVRVLYPAGLTLSPSPRPVLSTPTLNGISSLGGPAISCGSDRSGITHPPLHHVRREGTTRHPRSRPPTPPPPPTVVVISHPPPRAGYPMTLSPDAGPYGPGGNEPMPHSPGPTQGNRARGPRSQGRGVTNHMRNRYSRPSCRPHRQPRLHPRRHIRPLALLPNKETSNYLSGDSASLTLLSDPARRV</sequence>
<name>J4GGF6_9APHY</name>
<keyword evidence="3" id="KW-1185">Reference proteome</keyword>
<evidence type="ECO:0000256" key="1">
    <source>
        <dbReference type="SAM" id="MobiDB-lite"/>
    </source>
</evidence>
<evidence type="ECO:0000313" key="3">
    <source>
        <dbReference type="Proteomes" id="UP000006352"/>
    </source>
</evidence>
<proteinExistence type="predicted"/>
<organism evidence="2 3">
    <name type="scientific">Fibroporia radiculosa</name>
    <dbReference type="NCBI Taxonomy" id="599839"/>
    <lineage>
        <taxon>Eukaryota</taxon>
        <taxon>Fungi</taxon>
        <taxon>Dikarya</taxon>
        <taxon>Basidiomycota</taxon>
        <taxon>Agaricomycotina</taxon>
        <taxon>Agaricomycetes</taxon>
        <taxon>Polyporales</taxon>
        <taxon>Fibroporiaceae</taxon>
        <taxon>Fibroporia</taxon>
    </lineage>
</organism>
<feature type="compositionally biased region" description="Pro residues" evidence="1">
    <location>
        <begin position="194"/>
        <end position="214"/>
    </location>
</feature>
<dbReference type="EMBL" id="HE797209">
    <property type="protein sequence ID" value="CCM05858.1"/>
    <property type="molecule type" value="Genomic_DNA"/>
</dbReference>
<reference evidence="2 3" key="1">
    <citation type="journal article" date="2012" name="Appl. Environ. Microbiol.">
        <title>Short-read sequencing for genomic analysis of the brown rot fungus Fibroporia radiculosa.</title>
        <authorList>
            <person name="Tang J.D."/>
            <person name="Perkins A.D."/>
            <person name="Sonstegard T.S."/>
            <person name="Schroeder S.G."/>
            <person name="Burgess S.C."/>
            <person name="Diehl S.V."/>
        </authorList>
    </citation>
    <scope>NUCLEOTIDE SEQUENCE [LARGE SCALE GENOMIC DNA]</scope>
    <source>
        <strain evidence="2 3">TFFH 294</strain>
    </source>
</reference>
<dbReference type="AlphaFoldDB" id="J4GGF6"/>
<dbReference type="InParanoid" id="J4GGF6"/>